<feature type="domain" description="SbsA Ig-like" evidence="3">
    <location>
        <begin position="687"/>
        <end position="787"/>
    </location>
</feature>
<comment type="caution">
    <text evidence="4">The sequence shown here is derived from an EMBL/GenBank/DDBJ whole genome shotgun (WGS) entry which is preliminary data.</text>
</comment>
<feature type="chain" id="PRO_5040108866" description="SbsA Ig-like domain-containing protein" evidence="2">
    <location>
        <begin position="30"/>
        <end position="1351"/>
    </location>
</feature>
<evidence type="ECO:0000256" key="2">
    <source>
        <dbReference type="SAM" id="SignalP"/>
    </source>
</evidence>
<evidence type="ECO:0000313" key="4">
    <source>
        <dbReference type="EMBL" id="EES90878.1"/>
    </source>
</evidence>
<evidence type="ECO:0000313" key="5">
    <source>
        <dbReference type="Proteomes" id="UP000006160"/>
    </source>
</evidence>
<dbReference type="RefSeq" id="WP_003375396.1">
    <property type="nucleotide sequence ID" value="NZ_ACSJ01000007.1"/>
</dbReference>
<dbReference type="Pfam" id="PF13205">
    <property type="entry name" value="Big_5"/>
    <property type="match status" value="1"/>
</dbReference>
<dbReference type="Gene3D" id="2.60.40.1220">
    <property type="match status" value="5"/>
</dbReference>
<proteinExistence type="predicted"/>
<dbReference type="InterPro" id="IPR032812">
    <property type="entry name" value="SbsA_Ig"/>
</dbReference>
<name>A0A9P2LKV9_CLOBO</name>
<dbReference type="EMBL" id="ACSJ01000007">
    <property type="protein sequence ID" value="EES90878.1"/>
    <property type="molecule type" value="Genomic_DNA"/>
</dbReference>
<dbReference type="Proteomes" id="UP000006160">
    <property type="component" value="Unassembled WGS sequence"/>
</dbReference>
<keyword evidence="1 2" id="KW-0732">Signal</keyword>
<evidence type="ECO:0000256" key="1">
    <source>
        <dbReference type="ARBA" id="ARBA00022729"/>
    </source>
</evidence>
<gene>
    <name evidence="4" type="ORF">CLG_B1548</name>
</gene>
<organism evidence="4 5">
    <name type="scientific">Clostridium botulinum D str. 1873</name>
    <dbReference type="NCBI Taxonomy" id="592027"/>
    <lineage>
        <taxon>Bacteria</taxon>
        <taxon>Bacillati</taxon>
        <taxon>Bacillota</taxon>
        <taxon>Clostridia</taxon>
        <taxon>Eubacteriales</taxon>
        <taxon>Clostridiaceae</taxon>
        <taxon>Clostridium</taxon>
    </lineage>
</organism>
<accession>A0A9P2LKV9</accession>
<reference evidence="4 5" key="1">
    <citation type="submission" date="2009-10" db="EMBL/GenBank/DDBJ databases">
        <authorList>
            <person name="Shrivastava S."/>
            <person name="Brinkac L.B."/>
            <person name="Brown J.L."/>
            <person name="Bruce D.B."/>
            <person name="Detter C."/>
            <person name="Green L.D."/>
            <person name="Munk C.A."/>
            <person name="Rogers Y.C."/>
            <person name="Tapia R."/>
            <person name="Saunders E.S."/>
            <person name="Sims D.R."/>
            <person name="Smith L.A."/>
            <person name="Smith T.J."/>
            <person name="Sutton G."/>
            <person name="Brettin T."/>
        </authorList>
    </citation>
    <scope>NUCLEOTIDE SEQUENCE [LARGE SCALE GENOMIC DNA]</scope>
    <source>
        <strain evidence="5">D str. 1873</strain>
    </source>
</reference>
<dbReference type="InterPro" id="IPR014755">
    <property type="entry name" value="Cu-Rt/internalin_Ig-like"/>
</dbReference>
<feature type="signal peptide" evidence="2">
    <location>
        <begin position="1"/>
        <end position="29"/>
    </location>
</feature>
<evidence type="ECO:0000259" key="3">
    <source>
        <dbReference type="Pfam" id="PF13205"/>
    </source>
</evidence>
<protein>
    <recommendedName>
        <fullName evidence="3">SbsA Ig-like domain-containing protein</fullName>
    </recommendedName>
</protein>
<sequence length="1351" mass="147082">MKNNKKVALLSSAAIGTLIATALTTTAYAKIDSILTEKDGKFFEYSYKDLLEASELDAAGVESPLFKQYLDQQLKAFHDDVKGYINEKIIMEAAEEAAGNEEEFNLDDYIKNTNLKDNLVKVDNITKLTEQDGKVVEVKNENKTELKVESVSSITETEITVKLTDTVKEATADKFQLTINDGEVFNPAEVKEDATDVTGKTFKLKLKDSLTNTQGILKVNGVAKANLENSSVNFDFKKPEMVKAEVLDERHVKVTFSEEMSTEVKEIDNVEIAKITDNDDVLTKGKGTAGFGVLSSDKKSVIYTLASDKNLVPAKYVVRAKKALLKDLSGNDANAVVKNSEIYFQATGDNLKDVTAPKITGASFDSSTKQLKLTFDEAIKDTNSAKGVTFAGVELTEAAEVSGSNKNEVIITISDDNLAKLNLKGDVKVVIKEAFQDEAENKVDGEIKATLVTPPVLATKDAKDSNFDETTRILTIKFNQAVKDVDVKKISIDNNSDAAQALLDEDKVVEETKGTDTIKIQLSKTSYDKIQDNKGQTVGLTIAQEAVKNLDGTANKAIDKVEVAYIQDEKAPVVTEATFNNRTHELEIKFDEEIDLKTEANVKLINEKNESKSLTDLKDGNVTVKDNIIKCKIKNGVEALEKVKTWFNEGKVNIITTAEGDIEDYAKNKVPIIAKGEKAPVVTLIDQIAPDSDKKELKVLSKTKLTVKFSEIMDKSSAQIAENYKVYDLQNDKYIVATSAVLDEDGKTVILTFGEELNVPNENNYKVIVNNVKDKAGNRIANDTEWNAFSMEEGDKTAPTVSEVKFTNKETNSIVVTFSKKVNVEEAANLANYELIKDNKAYDLTNAKIVTSTVEDNTVATITFDNVIPTEISGLTLKAKNIHDIAGNKITETIVKVEKDVAKTDAGVPTYVATLLDGSNGQNDRIKISFSKPVNAEEATKKDNYTITEAKDTQEHPEKIDGLAIESISDYDKELNQVVITLNKNNVGSLNLAVGENKILDITGHAVAKDAKELKVIDLSAPAIKEAKAEAKFANTKDEVSVEFDEEVFTDNAGKNSLAKAKASDILVVKVGDTVLTGTEGDSGWKIGKNKATLTITNRELKKGDIVTISLKDGQKLYDKSGNVLDKLSQDVKVVTEGEEFNVPEKVTYAEATNSVELEFAHEVDSNSIKADGSDFVVKGYTVQNAVVDKSCKKVTVKIAEKVEAGDLIVSLAKDSNLCDGVGNKLVADELGKVKVEAKVVVPEDKVAPTLTKTEIDGEKKVVTLTFSEPIERQVESEESLKAAITFAANGSDFSALAKEDKVEISGNTLKVTFNSPISGKTNKIKINAAALKDAAGNKTIEIKTDAIKAN</sequence>